<reference evidence="11 12" key="1">
    <citation type="submission" date="2016-06" db="EMBL/GenBank/DDBJ databases">
        <authorList>
            <person name="Kjaerup R.B."/>
            <person name="Dalgaard T.S."/>
            <person name="Juul-Madsen H.R."/>
        </authorList>
    </citation>
    <scope>NUCLEOTIDE SEQUENCE [LARGE SCALE GENOMIC DNA]</scope>
    <source>
        <strain evidence="11 12">CECT 8886</strain>
    </source>
</reference>
<feature type="binding site" evidence="6">
    <location>
        <position position="56"/>
    </location>
    <ligand>
        <name>NADPH</name>
        <dbReference type="ChEBI" id="CHEBI:57783"/>
    </ligand>
</feature>
<comment type="catalytic activity">
    <reaction evidence="4 7">
        <text>L-proline + NADP(+) = (S)-1-pyrroline-5-carboxylate + NADPH + 2 H(+)</text>
        <dbReference type="Rhea" id="RHEA:14109"/>
        <dbReference type="ChEBI" id="CHEBI:15378"/>
        <dbReference type="ChEBI" id="CHEBI:17388"/>
        <dbReference type="ChEBI" id="CHEBI:57783"/>
        <dbReference type="ChEBI" id="CHEBI:58349"/>
        <dbReference type="ChEBI" id="CHEBI:60039"/>
        <dbReference type="EC" id="1.5.1.2"/>
    </reaction>
</comment>
<dbReference type="EC" id="1.5.1.2" evidence="4 5"/>
<dbReference type="FunFam" id="1.10.3730.10:FF:000001">
    <property type="entry name" value="Pyrroline-5-carboxylate reductase"/>
    <property type="match status" value="1"/>
</dbReference>
<feature type="domain" description="Pyrroline-5-carboxylate reductase catalytic N-terminal" evidence="9">
    <location>
        <begin position="4"/>
        <end position="98"/>
    </location>
</feature>
<dbReference type="UniPathway" id="UPA00098">
    <property type="reaction ID" value="UER00361"/>
</dbReference>
<dbReference type="Pfam" id="PF03807">
    <property type="entry name" value="F420_oxidored"/>
    <property type="match status" value="1"/>
</dbReference>
<feature type="binding site" evidence="6">
    <location>
        <position position="35"/>
    </location>
    <ligand>
        <name>NADP(+)</name>
        <dbReference type="ChEBI" id="CHEBI:58349"/>
    </ligand>
</feature>
<dbReference type="GO" id="GO:0055129">
    <property type="term" value="P:L-proline biosynthetic process"/>
    <property type="evidence" value="ECO:0007669"/>
    <property type="project" value="UniProtKB-UniRule"/>
</dbReference>
<dbReference type="PANTHER" id="PTHR11645:SF0">
    <property type="entry name" value="PYRROLINE-5-CARBOXYLATE REDUCTASE 3"/>
    <property type="match status" value="1"/>
</dbReference>
<evidence type="ECO:0000256" key="3">
    <source>
        <dbReference type="ARBA" id="ARBA00023002"/>
    </source>
</evidence>
<dbReference type="NCBIfam" id="TIGR00112">
    <property type="entry name" value="proC"/>
    <property type="match status" value="1"/>
</dbReference>
<evidence type="ECO:0000256" key="8">
    <source>
        <dbReference type="SAM" id="Phobius"/>
    </source>
</evidence>
<evidence type="ECO:0000256" key="2">
    <source>
        <dbReference type="ARBA" id="ARBA00022857"/>
    </source>
</evidence>
<dbReference type="PIRSF" id="PIRSF000193">
    <property type="entry name" value="Pyrrol-5-carb_rd"/>
    <property type="match status" value="1"/>
</dbReference>
<feature type="transmembrane region" description="Helical" evidence="8">
    <location>
        <begin position="6"/>
        <end position="26"/>
    </location>
</feature>
<keyword evidence="8" id="KW-0812">Transmembrane</keyword>
<feature type="binding site" evidence="6">
    <location>
        <begin position="8"/>
        <end position="13"/>
    </location>
    <ligand>
        <name>NADP(+)</name>
        <dbReference type="ChEBI" id="CHEBI:58349"/>
    </ligand>
</feature>
<keyword evidence="3 4" id="KW-0560">Oxidoreductase</keyword>
<evidence type="ECO:0000256" key="7">
    <source>
        <dbReference type="RuleBase" id="RU003903"/>
    </source>
</evidence>
<dbReference type="RefSeq" id="WP_067012519.1">
    <property type="nucleotide sequence ID" value="NZ_FLOB01000001.1"/>
</dbReference>
<keyword evidence="8" id="KW-0472">Membrane</keyword>
<dbReference type="AlphaFoldDB" id="A0A1A8T2Y0"/>
<evidence type="ECO:0000256" key="4">
    <source>
        <dbReference type="HAMAP-Rule" id="MF_01925"/>
    </source>
</evidence>
<evidence type="ECO:0000313" key="11">
    <source>
        <dbReference type="EMBL" id="SBS26456.1"/>
    </source>
</evidence>
<evidence type="ECO:0000313" key="12">
    <source>
        <dbReference type="Proteomes" id="UP000092544"/>
    </source>
</evidence>
<organism evidence="11 12">
    <name type="scientific">Marinomonas spartinae</name>
    <dbReference type="NCBI Taxonomy" id="1792290"/>
    <lineage>
        <taxon>Bacteria</taxon>
        <taxon>Pseudomonadati</taxon>
        <taxon>Pseudomonadota</taxon>
        <taxon>Gammaproteobacteria</taxon>
        <taxon>Oceanospirillales</taxon>
        <taxon>Oceanospirillaceae</taxon>
        <taxon>Marinomonas</taxon>
    </lineage>
</organism>
<dbReference type="OrthoDB" id="9805754at2"/>
<feature type="domain" description="Pyrroline-5-carboxylate reductase dimerisation" evidence="10">
    <location>
        <begin position="162"/>
        <end position="266"/>
    </location>
</feature>
<dbReference type="HAMAP" id="MF_01925">
    <property type="entry name" value="P5C_reductase"/>
    <property type="match status" value="1"/>
</dbReference>
<dbReference type="GO" id="GO:0004735">
    <property type="term" value="F:pyrroline-5-carboxylate reductase activity"/>
    <property type="evidence" value="ECO:0007669"/>
    <property type="project" value="UniProtKB-UniRule"/>
</dbReference>
<dbReference type="InterPro" id="IPR053790">
    <property type="entry name" value="P5CR-like_CS"/>
</dbReference>
<evidence type="ECO:0000259" key="9">
    <source>
        <dbReference type="Pfam" id="PF03807"/>
    </source>
</evidence>
<dbReference type="Gene3D" id="3.40.50.720">
    <property type="entry name" value="NAD(P)-binding Rossmann-like Domain"/>
    <property type="match status" value="1"/>
</dbReference>
<accession>A0A1A8T2Y0</accession>
<keyword evidence="12" id="KW-1185">Reference proteome</keyword>
<comment type="similarity">
    <text evidence="1 4 7">Belongs to the pyrroline-5-carboxylate reductase family.</text>
</comment>
<dbReference type="InterPro" id="IPR000304">
    <property type="entry name" value="Pyrroline-COOH_reductase"/>
</dbReference>
<comment type="subcellular location">
    <subcellularLocation>
        <location evidence="4">Cytoplasm</location>
    </subcellularLocation>
</comment>
<evidence type="ECO:0000256" key="5">
    <source>
        <dbReference type="NCBIfam" id="TIGR00112"/>
    </source>
</evidence>
<keyword evidence="4 7" id="KW-0028">Amino-acid biosynthesis</keyword>
<dbReference type="InterPro" id="IPR028939">
    <property type="entry name" value="P5C_Rdtase_cat_N"/>
</dbReference>
<evidence type="ECO:0000259" key="10">
    <source>
        <dbReference type="Pfam" id="PF14748"/>
    </source>
</evidence>
<evidence type="ECO:0000256" key="6">
    <source>
        <dbReference type="PIRSR" id="PIRSR000193-1"/>
    </source>
</evidence>
<dbReference type="Gene3D" id="1.10.3730.10">
    <property type="entry name" value="ProC C-terminal domain-like"/>
    <property type="match status" value="1"/>
</dbReference>
<protein>
    <recommendedName>
        <fullName evidence="4 5">Pyrroline-5-carboxylate reductase</fullName>
        <shortName evidence="4">P5C reductase</shortName>
        <shortName evidence="4">P5CR</shortName>
        <ecNumber evidence="4 5">1.5.1.2</ecNumber>
    </recommendedName>
    <alternativeName>
        <fullName evidence="4">PCA reductase</fullName>
    </alternativeName>
</protein>
<keyword evidence="2 4" id="KW-0521">NADP</keyword>
<name>A0A1A8T2Y0_9GAMM</name>
<dbReference type="GO" id="GO:0005737">
    <property type="term" value="C:cytoplasm"/>
    <property type="evidence" value="ECO:0007669"/>
    <property type="project" value="UniProtKB-SubCell"/>
</dbReference>
<comment type="pathway">
    <text evidence="4 7">Amino-acid biosynthesis; L-proline biosynthesis; L-proline from L-glutamate 5-semialdehyde: step 1/1.</text>
</comment>
<dbReference type="EMBL" id="FLOB01000001">
    <property type="protein sequence ID" value="SBS26456.1"/>
    <property type="molecule type" value="Genomic_DNA"/>
</dbReference>
<dbReference type="InterPro" id="IPR036291">
    <property type="entry name" value="NAD(P)-bd_dom_sf"/>
</dbReference>
<gene>
    <name evidence="4 11" type="primary">proC</name>
    <name evidence="11" type="ORF">MSP8886_00609</name>
</gene>
<keyword evidence="4" id="KW-0963">Cytoplasm</keyword>
<comment type="catalytic activity">
    <reaction evidence="4">
        <text>L-proline + NAD(+) = (S)-1-pyrroline-5-carboxylate + NADH + 2 H(+)</text>
        <dbReference type="Rhea" id="RHEA:14105"/>
        <dbReference type="ChEBI" id="CHEBI:15378"/>
        <dbReference type="ChEBI" id="CHEBI:17388"/>
        <dbReference type="ChEBI" id="CHEBI:57540"/>
        <dbReference type="ChEBI" id="CHEBI:57945"/>
        <dbReference type="ChEBI" id="CHEBI:60039"/>
        <dbReference type="EC" id="1.5.1.2"/>
    </reaction>
</comment>
<dbReference type="InterPro" id="IPR029036">
    <property type="entry name" value="P5CR_dimer"/>
</dbReference>
<evidence type="ECO:0000256" key="1">
    <source>
        <dbReference type="ARBA" id="ARBA00005525"/>
    </source>
</evidence>
<proteinExistence type="inferred from homology"/>
<comment type="function">
    <text evidence="4">Catalyzes the reduction of 1-pyrroline-5-carboxylate (PCA) to L-proline.</text>
</comment>
<dbReference type="PANTHER" id="PTHR11645">
    <property type="entry name" value="PYRROLINE-5-CARBOXYLATE REDUCTASE"/>
    <property type="match status" value="1"/>
</dbReference>
<dbReference type="STRING" id="1792290.MSP8886_00609"/>
<keyword evidence="8" id="KW-1133">Transmembrane helix</keyword>
<sequence length="276" mass="29661">MKPTIAFIGIGNMAGSIIGGLIASGYPAKKILGTSRTQAKRERFEQEYAMVTLADNREAVSKADVVVLCVKPAQMQEVISVFADLVRDDQVFISVAAGLELSALTRWLGKDVSVVRCMPNTPSQLGAGVSGLIANAHTSEDQKEWVSGVFESIGVSVWVEDESQMHAVTALSGSSPAYFFQFLEAMIKTGKEQGLSEETCRRLAANAMLGAARMATELEQPIDQLRKNITSPKGTTEQALLSFEASGIDNIVRTAMLACMDRSKEMAQLFSGNADS</sequence>
<dbReference type="Pfam" id="PF14748">
    <property type="entry name" value="P5CR_dimer"/>
    <property type="match status" value="1"/>
</dbReference>
<keyword evidence="4 7" id="KW-0641">Proline biosynthesis</keyword>
<dbReference type="SUPFAM" id="SSF51735">
    <property type="entry name" value="NAD(P)-binding Rossmann-fold domains"/>
    <property type="match status" value="1"/>
</dbReference>
<dbReference type="Proteomes" id="UP000092544">
    <property type="component" value="Unassembled WGS sequence"/>
</dbReference>
<dbReference type="SUPFAM" id="SSF48179">
    <property type="entry name" value="6-phosphogluconate dehydrogenase C-terminal domain-like"/>
    <property type="match status" value="1"/>
</dbReference>
<dbReference type="InterPro" id="IPR008927">
    <property type="entry name" value="6-PGluconate_DH-like_C_sf"/>
</dbReference>
<dbReference type="PROSITE" id="PS00521">
    <property type="entry name" value="P5CR"/>
    <property type="match status" value="1"/>
</dbReference>